<protein>
    <submittedName>
        <fullName evidence="4">Uncharacterized protein</fullName>
    </submittedName>
</protein>
<organism evidence="4 5">
    <name type="scientific">Trapa incisa</name>
    <dbReference type="NCBI Taxonomy" id="236973"/>
    <lineage>
        <taxon>Eukaryota</taxon>
        <taxon>Viridiplantae</taxon>
        <taxon>Streptophyta</taxon>
        <taxon>Embryophyta</taxon>
        <taxon>Tracheophyta</taxon>
        <taxon>Spermatophyta</taxon>
        <taxon>Magnoliopsida</taxon>
        <taxon>eudicotyledons</taxon>
        <taxon>Gunneridae</taxon>
        <taxon>Pentapetalae</taxon>
        <taxon>rosids</taxon>
        <taxon>malvids</taxon>
        <taxon>Myrtales</taxon>
        <taxon>Lythraceae</taxon>
        <taxon>Trapa</taxon>
    </lineage>
</organism>
<dbReference type="Proteomes" id="UP001345219">
    <property type="component" value="Chromosome 2"/>
</dbReference>
<evidence type="ECO:0000313" key="5">
    <source>
        <dbReference type="Proteomes" id="UP001345219"/>
    </source>
</evidence>
<dbReference type="EMBL" id="JAXIOK010000015">
    <property type="protein sequence ID" value="KAK4754352.1"/>
    <property type="molecule type" value="Genomic_DNA"/>
</dbReference>
<dbReference type="Gene3D" id="1.10.287.1490">
    <property type="match status" value="1"/>
</dbReference>
<name>A0AAN7PU92_9MYRT</name>
<evidence type="ECO:0000256" key="2">
    <source>
        <dbReference type="SAM" id="MobiDB-lite"/>
    </source>
</evidence>
<keyword evidence="5" id="KW-1185">Reference proteome</keyword>
<gene>
    <name evidence="4" type="ORF">SAY87_002456</name>
</gene>
<feature type="coiled-coil region" evidence="1">
    <location>
        <begin position="114"/>
        <end position="156"/>
    </location>
</feature>
<feature type="transmembrane region" description="Helical" evidence="3">
    <location>
        <begin position="208"/>
        <end position="225"/>
    </location>
</feature>
<evidence type="ECO:0000313" key="4">
    <source>
        <dbReference type="EMBL" id="KAK4754352.1"/>
    </source>
</evidence>
<sequence length="227" mass="25578">MGKGRKIEHLLPSIFNYARLSPSSSDSLEQPLLLTGCEHHEIEALGMRITELDKEAHRLRSDLSELRSQLAYSSNVLLPPKVHSKTGEEEAREIKELKFRVSKLEFMDLSEPLVEKQKKAMEKLLRENNAAVENKITQLIAQVADLQKLHRDQKEDSNGRTWWVEKKITKLTAQVAELKPTSPDSVMAPATSSDVLPEQKPEGHTEELIGCLVVLIFLISVLIGLNI</sequence>
<feature type="coiled-coil region" evidence="1">
    <location>
        <begin position="42"/>
        <end position="69"/>
    </location>
</feature>
<feature type="region of interest" description="Disordered" evidence="2">
    <location>
        <begin position="180"/>
        <end position="199"/>
    </location>
</feature>
<keyword evidence="3" id="KW-1133">Transmembrane helix</keyword>
<comment type="caution">
    <text evidence="4">The sequence shown here is derived from an EMBL/GenBank/DDBJ whole genome shotgun (WGS) entry which is preliminary data.</text>
</comment>
<keyword evidence="3" id="KW-0812">Transmembrane</keyword>
<accession>A0AAN7PU92</accession>
<keyword evidence="3" id="KW-0472">Membrane</keyword>
<proteinExistence type="predicted"/>
<evidence type="ECO:0000256" key="1">
    <source>
        <dbReference type="SAM" id="Coils"/>
    </source>
</evidence>
<reference evidence="4 5" key="1">
    <citation type="journal article" date="2023" name="Hortic Res">
        <title>Pangenome of water caltrop reveals structural variations and asymmetric subgenome divergence after allopolyploidization.</title>
        <authorList>
            <person name="Zhang X."/>
            <person name="Chen Y."/>
            <person name="Wang L."/>
            <person name="Yuan Y."/>
            <person name="Fang M."/>
            <person name="Shi L."/>
            <person name="Lu R."/>
            <person name="Comes H.P."/>
            <person name="Ma Y."/>
            <person name="Chen Y."/>
            <person name="Huang G."/>
            <person name="Zhou Y."/>
            <person name="Zheng Z."/>
            <person name="Qiu Y."/>
        </authorList>
    </citation>
    <scope>NUCLEOTIDE SEQUENCE [LARGE SCALE GENOMIC DNA]</scope>
    <source>
        <tissue evidence="4">Roots</tissue>
    </source>
</reference>
<evidence type="ECO:0000256" key="3">
    <source>
        <dbReference type="SAM" id="Phobius"/>
    </source>
</evidence>
<keyword evidence="1" id="KW-0175">Coiled coil</keyword>
<dbReference type="AlphaFoldDB" id="A0AAN7PU92"/>